<dbReference type="EMBL" id="CP012109">
    <property type="protein sequence ID" value="AKQ63281.1"/>
    <property type="molecule type" value="Genomic_DNA"/>
</dbReference>
<dbReference type="KEGG" id="mym:A176_000193"/>
<dbReference type="AlphaFoldDB" id="A0A0H4WIX8"/>
<evidence type="ECO:0000313" key="2">
    <source>
        <dbReference type="Proteomes" id="UP000009026"/>
    </source>
</evidence>
<protein>
    <submittedName>
        <fullName evidence="1">Uncharacterized protein</fullName>
    </submittedName>
</protein>
<sequence>MQGDLAGRARAVHGAQQSLQGLAAGSVSGDCVVAEGTAHGLLSGDEKRLRV</sequence>
<evidence type="ECO:0000313" key="1">
    <source>
        <dbReference type="EMBL" id="AKQ63281.1"/>
    </source>
</evidence>
<accession>A0A0H4WIX8</accession>
<gene>
    <name evidence="1" type="ORF">A176_000193</name>
</gene>
<dbReference type="Proteomes" id="UP000009026">
    <property type="component" value="Chromosome"/>
</dbReference>
<dbReference type="STRING" id="1297742.A176_000193"/>
<organism evidence="1 2">
    <name type="scientific">Pseudomyxococcus hansupus</name>
    <dbReference type="NCBI Taxonomy" id="1297742"/>
    <lineage>
        <taxon>Bacteria</taxon>
        <taxon>Pseudomonadati</taxon>
        <taxon>Myxococcota</taxon>
        <taxon>Myxococcia</taxon>
        <taxon>Myxococcales</taxon>
        <taxon>Cystobacterineae</taxon>
        <taxon>Myxococcaceae</taxon>
        <taxon>Pseudomyxococcus</taxon>
    </lineage>
</organism>
<proteinExistence type="predicted"/>
<keyword evidence="2" id="KW-1185">Reference proteome</keyword>
<reference evidence="1 2" key="1">
    <citation type="journal article" date="2016" name="PLoS ONE">
        <title>Complete Genome Sequence and Comparative Genomics of a Novel Myxobacterium Myxococcus hansupus.</title>
        <authorList>
            <person name="Sharma G."/>
            <person name="Narwani T."/>
            <person name="Subramanian S."/>
        </authorList>
    </citation>
    <scope>NUCLEOTIDE SEQUENCE [LARGE SCALE GENOMIC DNA]</scope>
    <source>
        <strain evidence="2">mixupus</strain>
    </source>
</reference>
<name>A0A0H4WIX8_9BACT</name>